<dbReference type="Pfam" id="PF12833">
    <property type="entry name" value="HTH_18"/>
    <property type="match status" value="1"/>
</dbReference>
<dbReference type="InterPro" id="IPR009057">
    <property type="entry name" value="Homeodomain-like_sf"/>
</dbReference>
<evidence type="ECO:0000256" key="2">
    <source>
        <dbReference type="ARBA" id="ARBA00023125"/>
    </source>
</evidence>
<proteinExistence type="predicted"/>
<reference evidence="6" key="1">
    <citation type="submission" date="2016-10" db="EMBL/GenBank/DDBJ databases">
        <authorList>
            <person name="Varghese N."/>
            <person name="Submissions S."/>
        </authorList>
    </citation>
    <scope>NUCLEOTIDE SEQUENCE [LARGE SCALE GENOMIC DNA]</scope>
    <source>
        <strain evidence="6">DSM 17465</strain>
    </source>
</reference>
<keyword evidence="2" id="KW-0238">DNA-binding</keyword>
<dbReference type="Gene3D" id="1.10.10.60">
    <property type="entry name" value="Homeodomain-like"/>
    <property type="match status" value="1"/>
</dbReference>
<dbReference type="PROSITE" id="PS01124">
    <property type="entry name" value="HTH_ARAC_FAMILY_2"/>
    <property type="match status" value="1"/>
</dbReference>
<evidence type="ECO:0000256" key="1">
    <source>
        <dbReference type="ARBA" id="ARBA00023015"/>
    </source>
</evidence>
<dbReference type="PANTHER" id="PTHR46796:SF13">
    <property type="entry name" value="HTH-TYPE TRANSCRIPTIONAL ACTIVATOR RHAS"/>
    <property type="match status" value="1"/>
</dbReference>
<dbReference type="GO" id="GO:0043565">
    <property type="term" value="F:sequence-specific DNA binding"/>
    <property type="evidence" value="ECO:0007669"/>
    <property type="project" value="InterPro"/>
</dbReference>
<dbReference type="GO" id="GO:0003700">
    <property type="term" value="F:DNA-binding transcription factor activity"/>
    <property type="evidence" value="ECO:0007669"/>
    <property type="project" value="InterPro"/>
</dbReference>
<keyword evidence="3" id="KW-0804">Transcription</keyword>
<keyword evidence="1" id="KW-0805">Transcription regulation</keyword>
<name>A0A1I7B8I0_9HYPH</name>
<feature type="domain" description="HTH araC/xylS-type" evidence="4">
    <location>
        <begin position="113"/>
        <end position="210"/>
    </location>
</feature>
<dbReference type="InterPro" id="IPR018060">
    <property type="entry name" value="HTH_AraC"/>
</dbReference>
<evidence type="ECO:0000256" key="3">
    <source>
        <dbReference type="ARBA" id="ARBA00023163"/>
    </source>
</evidence>
<sequence length="223" mass="24722">MQQNQTSTSLPETLAQVWHHAGQLGVSGPILPDGCRDLIVTEVDGNRPAWQVSELFDEPHQTDRITVNRMIGFRLKPGAQVNEPALLAALKGLGSWDEATIYQLLADHTRLNTRVSEALGCIAEEQVSIAASAGALGVTLKTLQRTLARHTNRSPVYWRQLARIRKAARRVDTVENWADFALVNGFSDQAHMSREFQRWFGVSPMQFAANTSFKQQAQSVAFG</sequence>
<organism evidence="5 6">
    <name type="scientific">Pseudovibrio denitrificans</name>
    <dbReference type="NCBI Taxonomy" id="258256"/>
    <lineage>
        <taxon>Bacteria</taxon>
        <taxon>Pseudomonadati</taxon>
        <taxon>Pseudomonadota</taxon>
        <taxon>Alphaproteobacteria</taxon>
        <taxon>Hyphomicrobiales</taxon>
        <taxon>Stappiaceae</taxon>
        <taxon>Pseudovibrio</taxon>
    </lineage>
</organism>
<dbReference type="EMBL" id="FPBD01000003">
    <property type="protein sequence ID" value="SFT83510.1"/>
    <property type="molecule type" value="Genomic_DNA"/>
</dbReference>
<evidence type="ECO:0000313" key="6">
    <source>
        <dbReference type="Proteomes" id="UP000183371"/>
    </source>
</evidence>
<dbReference type="AlphaFoldDB" id="A0A1I7B8I0"/>
<accession>A0A1I7B8I0</accession>
<dbReference type="InterPro" id="IPR050204">
    <property type="entry name" value="AraC_XylS_family_regulators"/>
</dbReference>
<protein>
    <submittedName>
        <fullName evidence="5">Transcriptional regulator, AraC family</fullName>
    </submittedName>
</protein>
<evidence type="ECO:0000313" key="5">
    <source>
        <dbReference type="EMBL" id="SFT83510.1"/>
    </source>
</evidence>
<keyword evidence="6" id="KW-1185">Reference proteome</keyword>
<gene>
    <name evidence="5" type="ORF">SAMN05444141_103762</name>
</gene>
<dbReference type="RefSeq" id="WP_054783009.1">
    <property type="nucleotide sequence ID" value="NZ_FPBD01000003.1"/>
</dbReference>
<dbReference type="Proteomes" id="UP000183371">
    <property type="component" value="Unassembled WGS sequence"/>
</dbReference>
<dbReference type="SMART" id="SM00342">
    <property type="entry name" value="HTH_ARAC"/>
    <property type="match status" value="1"/>
</dbReference>
<evidence type="ECO:0000259" key="4">
    <source>
        <dbReference type="PROSITE" id="PS01124"/>
    </source>
</evidence>
<dbReference type="SUPFAM" id="SSF46689">
    <property type="entry name" value="Homeodomain-like"/>
    <property type="match status" value="1"/>
</dbReference>
<dbReference type="PANTHER" id="PTHR46796">
    <property type="entry name" value="HTH-TYPE TRANSCRIPTIONAL ACTIVATOR RHAS-RELATED"/>
    <property type="match status" value="1"/>
</dbReference>